<organism evidence="1 2">
    <name type="scientific">Clathrospora elynae</name>
    <dbReference type="NCBI Taxonomy" id="706981"/>
    <lineage>
        <taxon>Eukaryota</taxon>
        <taxon>Fungi</taxon>
        <taxon>Dikarya</taxon>
        <taxon>Ascomycota</taxon>
        <taxon>Pezizomycotina</taxon>
        <taxon>Dothideomycetes</taxon>
        <taxon>Pleosporomycetidae</taxon>
        <taxon>Pleosporales</taxon>
        <taxon>Diademaceae</taxon>
        <taxon>Clathrospora</taxon>
    </lineage>
</organism>
<dbReference type="OrthoDB" id="4133832at2759"/>
<accession>A0A6A5SV63</accession>
<proteinExistence type="predicted"/>
<evidence type="ECO:0008006" key="3">
    <source>
        <dbReference type="Google" id="ProtNLM"/>
    </source>
</evidence>
<name>A0A6A5SV63_9PLEO</name>
<sequence>MAKASTDQKMKSAGFRDLPSEVRNRIYHLCASDPERLDEQHVSRRGTASTAPTSFEARGYYGLTQANSQTRKEFREMYFRDRTISVHIRDAQDYLETMYTNPSVNRETIAGWLTIRTDVERRGKYNTPIEVRALLRILFNTPGLDYEFTGARGGAIFNELFIGYETEWRYAVENVFKSVELKEPSMFGMRLVVDRKCRLPWVEQCPISVTRLPHMPEESVPFFSELGLDLQNDMIFVRKSAPKWLGGEFKMMYK</sequence>
<dbReference type="AlphaFoldDB" id="A0A6A5SV63"/>
<dbReference type="Proteomes" id="UP000800038">
    <property type="component" value="Unassembled WGS sequence"/>
</dbReference>
<gene>
    <name evidence="1" type="ORF">EJ02DRAFT_348815</name>
</gene>
<keyword evidence="2" id="KW-1185">Reference proteome</keyword>
<evidence type="ECO:0000313" key="2">
    <source>
        <dbReference type="Proteomes" id="UP000800038"/>
    </source>
</evidence>
<reference evidence="1" key="1">
    <citation type="journal article" date="2020" name="Stud. Mycol.">
        <title>101 Dothideomycetes genomes: a test case for predicting lifestyles and emergence of pathogens.</title>
        <authorList>
            <person name="Haridas S."/>
            <person name="Albert R."/>
            <person name="Binder M."/>
            <person name="Bloem J."/>
            <person name="Labutti K."/>
            <person name="Salamov A."/>
            <person name="Andreopoulos B."/>
            <person name="Baker S."/>
            <person name="Barry K."/>
            <person name="Bills G."/>
            <person name="Bluhm B."/>
            <person name="Cannon C."/>
            <person name="Castanera R."/>
            <person name="Culley D."/>
            <person name="Daum C."/>
            <person name="Ezra D."/>
            <person name="Gonzalez J."/>
            <person name="Henrissat B."/>
            <person name="Kuo A."/>
            <person name="Liang C."/>
            <person name="Lipzen A."/>
            <person name="Lutzoni F."/>
            <person name="Magnuson J."/>
            <person name="Mondo S."/>
            <person name="Nolan M."/>
            <person name="Ohm R."/>
            <person name="Pangilinan J."/>
            <person name="Park H.-J."/>
            <person name="Ramirez L."/>
            <person name="Alfaro M."/>
            <person name="Sun H."/>
            <person name="Tritt A."/>
            <person name="Yoshinaga Y."/>
            <person name="Zwiers L.-H."/>
            <person name="Turgeon B."/>
            <person name="Goodwin S."/>
            <person name="Spatafora J."/>
            <person name="Crous P."/>
            <person name="Grigoriev I."/>
        </authorList>
    </citation>
    <scope>NUCLEOTIDE SEQUENCE</scope>
    <source>
        <strain evidence="1">CBS 161.51</strain>
    </source>
</reference>
<protein>
    <recommendedName>
        <fullName evidence="3">F-box domain-containing protein</fullName>
    </recommendedName>
</protein>
<evidence type="ECO:0000313" key="1">
    <source>
        <dbReference type="EMBL" id="KAF1940987.1"/>
    </source>
</evidence>
<dbReference type="EMBL" id="ML976054">
    <property type="protein sequence ID" value="KAF1940987.1"/>
    <property type="molecule type" value="Genomic_DNA"/>
</dbReference>